<feature type="domain" description="PARP catalytic" evidence="16">
    <location>
        <begin position="1435"/>
        <end position="1655"/>
    </location>
</feature>
<dbReference type="GO" id="GO:0003950">
    <property type="term" value="F:NAD+ poly-ADP-ribosyltransferase activity"/>
    <property type="evidence" value="ECO:0007669"/>
    <property type="project" value="UniProtKB-UniRule"/>
</dbReference>
<organism evidence="18 19">
    <name type="scientific">Planoprotostelium fungivorum</name>
    <dbReference type="NCBI Taxonomy" id="1890364"/>
    <lineage>
        <taxon>Eukaryota</taxon>
        <taxon>Amoebozoa</taxon>
        <taxon>Evosea</taxon>
        <taxon>Variosea</taxon>
        <taxon>Cavosteliida</taxon>
        <taxon>Cavosteliaceae</taxon>
        <taxon>Planoprotostelium</taxon>
    </lineage>
</organism>
<dbReference type="Pfam" id="PF00644">
    <property type="entry name" value="PARP"/>
    <property type="match status" value="1"/>
</dbReference>
<dbReference type="GO" id="GO:0006302">
    <property type="term" value="P:double-strand break repair"/>
    <property type="evidence" value="ECO:0007669"/>
    <property type="project" value="TreeGrafter"/>
</dbReference>
<evidence type="ECO:0000259" key="17">
    <source>
        <dbReference type="PROSITE" id="PS51060"/>
    </source>
</evidence>
<comment type="subcellular location">
    <subcellularLocation>
        <location evidence="2">Nucleus</location>
    </subcellularLocation>
</comment>
<dbReference type="PROSITE" id="PS51060">
    <property type="entry name" value="PARP_ALPHA_HD"/>
    <property type="match status" value="1"/>
</dbReference>
<dbReference type="GO" id="GO:0005730">
    <property type="term" value="C:nucleolus"/>
    <property type="evidence" value="ECO:0007669"/>
    <property type="project" value="TreeGrafter"/>
</dbReference>
<dbReference type="InterPro" id="IPR050800">
    <property type="entry name" value="ARTD/PARP"/>
</dbReference>
<evidence type="ECO:0000313" key="19">
    <source>
        <dbReference type="Proteomes" id="UP000241769"/>
    </source>
</evidence>
<dbReference type="InterPro" id="IPR006155">
    <property type="entry name" value="Josephin"/>
</dbReference>
<evidence type="ECO:0000256" key="8">
    <source>
        <dbReference type="ARBA" id="ARBA00022801"/>
    </source>
</evidence>
<dbReference type="OrthoDB" id="10063692at2759"/>
<dbReference type="GO" id="GO:0070212">
    <property type="term" value="P:protein poly-ADP-ribosylation"/>
    <property type="evidence" value="ECO:0007669"/>
    <property type="project" value="TreeGrafter"/>
</dbReference>
<evidence type="ECO:0000256" key="2">
    <source>
        <dbReference type="ARBA" id="ARBA00004123"/>
    </source>
</evidence>
<gene>
    <name evidence="18" type="ORF">PROFUN_11136</name>
</gene>
<keyword evidence="8 11" id="KW-0378">Hydrolase</keyword>
<keyword evidence="9 12" id="KW-0520">NAD</keyword>
<sequence length="1970" mass="226127">MPRGKRRLEESSDGEDDAYYGGLSTAQLKQLCTERNVNIKGRPNKDRLIRLLVEHDQEKGREEEAAAILRPTEEELDNQQSPFDIVKIFGWGCTSKNIIDAECRNGERKSYTWNAARRAMDVVHAYAVEHIRQTRERWKTIVKDENPQPTHLHPCCDSCAAIAVQHTIRNKDLEQIKKYYELFPNLSQNPLLKVHAARSCDIAIFEFVREKTVSDPSSSDCVVPLTTEFRDHIYNGEFSDGEYWHLCKWEAMGDVEKCRRLIERMTDLDVSYKDQTLIKLCLSAKSREEIYANPKMVNAQIKWNYRKVMDPFRAAGMNSNPGIVETLINRQTVTPLFHLGAAVSRYSERETEETVPVPRNPYNRFNDVTREAHLQVLESLAPEEARRCRRHLKLTTEKGVVRRSIESGKSLFHPIIICEDGDLIVPNGASRTLLWALSSNSIQYNQLKEMLLLTIQYDLVDNFLLVIRCVGEFTAGLLDDLLSVAIRFRSQQCFEAILCTLPAFGQVQSFKLTKSFNLAWQEESDVMRRMMVACDLVDPTDISTAACQAIDMRGVKGLVEQSKDRESVVKQLARSGNQEGLQYVFDQMDAEEKTRTTRELYTVMVTSDFLFRNGAVAPDLSQISPNLRNLSEAMLLKLFEYNILNKDEDITKNAIRYESEPIVLEMLFREAVEKGRKEEAQRALSLLTNPHFIWSKVKGLNITPDIIEKIPAHLWTPDMIDSCPDLSGPHGTTLMSKFIDAFNQELLVKMIHRADVNVHDGKLFKSIVLHFPLSRIESWISMRGAVTGAETQFDVKGAIREGLFHEMIKSNGIQFKYLLSYVDNMDLLDEHRHTPLYYAIQQRKSLVATILMDHGATLGLVYQPMRLSMQAVPDEFNYELLSLPQLDLETALTDMLDRGVAYTDLICLALQKLKIQGKIDLFFIDRISILLRNFSEDSNKQKILEGLIHPDVDVSKYWDRLFDEKNDIMELQLMISRTIDQMKKHNTPPARGFLRWLNHLGRTDQLIHLPAIADLRDEEGRNIYHWSSSNTISTLLQMKVPGYDLADNNGTTPLLIKLQNLSTFDQLESAKLLVEAGAEIGKAEDSLKDTSVIMGNLFLEWADRFHLQSETYKAMSSRVRDHWKQRSQTAKEDREAKKEIMIRRLEENDKRFREEKIRLQRSGSRGMLRDLKGLSTKWSIPVHKFPSFYQKEQLRVYVEDGYPYDATLATEDAWTDFFHVQLVKVKKQTMYIVDQNTYNTLEAAKTEFLRVFLEKTGNEWKDRGHCTPQEGKCVMVPKIYDMKLSKKSVTIDRQKSTLDPILFQLFHTLSDLTAVREAMRNAGIAWDTLPTGKLDHSTIDEGFILLGRIEKLIHEISLKQRENAESSEIEKLRESIRENENQYYMLIPPKNRGSRVSLNVLNEVKRKFKEIQSMRDLGAAVDLITCPPGLTEGVPRMDAIARAINAGIKILSPSTDTYKRICTWAKRIIRIYQVSRYQDSSRFERSRSNRDRNVGKNRTNNVMLLHGTKTPSVLAILRHGLRKAPPAASATLQIFGKGIYFADAFAKSDCYVSKDAANKFMFVCEVSVGKTHDRIVSRRYEEPPEDTDCVRGVGISRPNPLGAYVGRNGVAWPIGDIEQHPKVKLLYNEYIVYDASSVKMRYLIQYQLCGYTTRHKRLCAVHCLNTLLQEPAFNEVDLKTLSDQIEEQERILLGKNYNQKDFGNAESDGQFNIEVLRLALQKKGLNCVHIGPNNMQQVIDDLQRYEGFVFNRGEHWYTVRKIDEKYWYNFNSMSTLPFLLSQMYLRCEIEELLEQGHAVFYVEGKFPEPSMNNHSVDGKWLRFRPLLDPPPLRPDMSDNFLLKVAMLESLEEKEKLKIEYNALANEARGAMMEGFSLPATELLSAVQQRTDGLSTTNQTPPLLSSPLVTSRNLDPDFLGKTVFRSLEKVLSAMEKMEARISHLEDNVKRAAEHHQRTTGRVEGSLDVDSK</sequence>
<keyword evidence="5 12" id="KW-0808">Transferase</keyword>
<dbReference type="SUPFAM" id="SSF47587">
    <property type="entry name" value="Domain of poly(ADP-ribose) polymerase"/>
    <property type="match status" value="1"/>
</dbReference>
<evidence type="ECO:0000256" key="12">
    <source>
        <dbReference type="RuleBase" id="RU362114"/>
    </source>
</evidence>
<evidence type="ECO:0000256" key="10">
    <source>
        <dbReference type="ARBA" id="ARBA00023242"/>
    </source>
</evidence>
<feature type="region of interest" description="Disordered" evidence="14">
    <location>
        <begin position="1"/>
        <end position="20"/>
    </location>
</feature>
<keyword evidence="3" id="KW-0645">Protease</keyword>
<dbReference type="InterPro" id="IPR012317">
    <property type="entry name" value="Poly(ADP-ribose)pol_cat_dom"/>
</dbReference>
<comment type="catalytic activity">
    <reaction evidence="1">
        <text>Thiol-dependent hydrolysis of ester, thioester, amide, peptide and isopeptide bonds formed by the C-terminal Gly of ubiquitin (a 76-residue protein attached to proteins as an intracellular targeting signal).</text>
        <dbReference type="EC" id="3.4.19.12"/>
    </reaction>
</comment>
<dbReference type="GO" id="GO:0016579">
    <property type="term" value="P:protein deubiquitination"/>
    <property type="evidence" value="ECO:0007669"/>
    <property type="project" value="InterPro"/>
</dbReference>
<dbReference type="EMBL" id="MDYQ01000131">
    <property type="protein sequence ID" value="PRP81058.1"/>
    <property type="molecule type" value="Genomic_DNA"/>
</dbReference>
<evidence type="ECO:0000256" key="11">
    <source>
        <dbReference type="PROSITE-ProRule" id="PRU00331"/>
    </source>
</evidence>
<evidence type="ECO:0000259" key="15">
    <source>
        <dbReference type="PROSITE" id="PS50957"/>
    </source>
</evidence>
<dbReference type="Gene3D" id="1.20.142.10">
    <property type="entry name" value="Poly(ADP-ribose) polymerase, regulatory domain"/>
    <property type="match status" value="1"/>
</dbReference>
<protein>
    <recommendedName>
        <fullName evidence="12">Poly [ADP-ribose] polymerase</fullName>
        <shortName evidence="12">PARP</shortName>
        <ecNumber evidence="12">2.4.2.-</ecNumber>
    </recommendedName>
</protein>
<dbReference type="GO" id="GO:0006508">
    <property type="term" value="P:proteolysis"/>
    <property type="evidence" value="ECO:0007669"/>
    <property type="project" value="UniProtKB-KW"/>
</dbReference>
<dbReference type="InParanoid" id="A0A2P6NAT0"/>
<dbReference type="PROSITE" id="PS51059">
    <property type="entry name" value="PARP_CATALYTIC"/>
    <property type="match status" value="1"/>
</dbReference>
<dbReference type="PANTHER" id="PTHR10459">
    <property type="entry name" value="DNA LIGASE"/>
    <property type="match status" value="1"/>
</dbReference>
<dbReference type="GO" id="GO:0016779">
    <property type="term" value="F:nucleotidyltransferase activity"/>
    <property type="evidence" value="ECO:0007669"/>
    <property type="project" value="UniProtKB-KW"/>
</dbReference>
<dbReference type="Gene3D" id="3.90.228.10">
    <property type="match status" value="1"/>
</dbReference>
<dbReference type="SUPFAM" id="SSF56399">
    <property type="entry name" value="ADP-ribosylation"/>
    <property type="match status" value="1"/>
</dbReference>
<evidence type="ECO:0000256" key="4">
    <source>
        <dbReference type="ARBA" id="ARBA00022676"/>
    </source>
</evidence>
<feature type="domain" description="Josephin" evidence="15">
    <location>
        <begin position="1646"/>
        <end position="1817"/>
    </location>
</feature>
<dbReference type="GO" id="GO:0004843">
    <property type="term" value="F:cysteine-type deubiquitinase activity"/>
    <property type="evidence" value="ECO:0007669"/>
    <property type="project" value="UniProtKB-EC"/>
</dbReference>
<keyword evidence="13" id="KW-0175">Coiled coil</keyword>
<keyword evidence="6" id="KW-0548">Nucleotidyltransferase</keyword>
<evidence type="ECO:0000259" key="16">
    <source>
        <dbReference type="PROSITE" id="PS51059"/>
    </source>
</evidence>
<keyword evidence="7" id="KW-0833">Ubl conjugation pathway</keyword>
<evidence type="ECO:0000256" key="5">
    <source>
        <dbReference type="ARBA" id="ARBA00022679"/>
    </source>
</evidence>
<dbReference type="Pfam" id="PF02099">
    <property type="entry name" value="Josephin"/>
    <property type="match status" value="1"/>
</dbReference>
<evidence type="ECO:0000313" key="18">
    <source>
        <dbReference type="EMBL" id="PRP81058.1"/>
    </source>
</evidence>
<dbReference type="Gene3D" id="3.90.70.40">
    <property type="match status" value="1"/>
</dbReference>
<dbReference type="SMART" id="SM01246">
    <property type="entry name" value="Josephin"/>
    <property type="match status" value="1"/>
</dbReference>
<evidence type="ECO:0000256" key="1">
    <source>
        <dbReference type="ARBA" id="ARBA00000707"/>
    </source>
</evidence>
<dbReference type="GO" id="GO:1990404">
    <property type="term" value="F:NAD+-protein mono-ADP-ribosyltransferase activity"/>
    <property type="evidence" value="ECO:0007669"/>
    <property type="project" value="TreeGrafter"/>
</dbReference>
<feature type="active site" evidence="11">
    <location>
        <position position="1771"/>
    </location>
</feature>
<dbReference type="InterPro" id="IPR036616">
    <property type="entry name" value="Poly(ADP-ribose)pol_reg_dom_sf"/>
</dbReference>
<evidence type="ECO:0000256" key="6">
    <source>
        <dbReference type="ARBA" id="ARBA00022695"/>
    </source>
</evidence>
<dbReference type="PRINTS" id="PR01233">
    <property type="entry name" value="JOSEPHIN"/>
</dbReference>
<dbReference type="PROSITE" id="PS50957">
    <property type="entry name" value="JOSEPHIN"/>
    <property type="match status" value="1"/>
</dbReference>
<reference evidence="18 19" key="1">
    <citation type="journal article" date="2018" name="Genome Biol. Evol.">
        <title>Multiple Roots of Fruiting Body Formation in Amoebozoa.</title>
        <authorList>
            <person name="Hillmann F."/>
            <person name="Forbes G."/>
            <person name="Novohradska S."/>
            <person name="Ferling I."/>
            <person name="Riege K."/>
            <person name="Groth M."/>
            <person name="Westermann M."/>
            <person name="Marz M."/>
            <person name="Spaller T."/>
            <person name="Winckler T."/>
            <person name="Schaap P."/>
            <person name="Glockner G."/>
        </authorList>
    </citation>
    <scope>NUCLEOTIDE SEQUENCE [LARGE SCALE GENOMIC DNA]</scope>
    <source>
        <strain evidence="18 19">Jena</strain>
    </source>
</reference>
<dbReference type="EC" id="2.4.2.-" evidence="12"/>
<evidence type="ECO:0000256" key="14">
    <source>
        <dbReference type="SAM" id="MobiDB-lite"/>
    </source>
</evidence>
<name>A0A2P6NAT0_9EUKA</name>
<dbReference type="InterPro" id="IPR004102">
    <property type="entry name" value="Poly(ADP-ribose)pol_reg_dom"/>
</dbReference>
<keyword evidence="4 12" id="KW-0328">Glycosyltransferase</keyword>
<comment type="caution">
    <text evidence="18">The sequence shown here is derived from an EMBL/GenBank/DDBJ whole genome shotgun (WGS) entry which is preliminary data.</text>
</comment>
<dbReference type="SUPFAM" id="SSF48403">
    <property type="entry name" value="Ankyrin repeat"/>
    <property type="match status" value="1"/>
</dbReference>
<feature type="domain" description="PARP alpha-helical" evidence="17">
    <location>
        <begin position="1295"/>
        <end position="1425"/>
    </location>
</feature>
<dbReference type="SUPFAM" id="SSF142921">
    <property type="entry name" value="WGR domain-like"/>
    <property type="match status" value="1"/>
</dbReference>
<keyword evidence="19" id="KW-1185">Reference proteome</keyword>
<dbReference type="InterPro" id="IPR036930">
    <property type="entry name" value="WGR_dom_sf"/>
</dbReference>
<evidence type="ECO:0000256" key="13">
    <source>
        <dbReference type="SAM" id="Coils"/>
    </source>
</evidence>
<accession>A0A2P6NAT0</accession>
<feature type="region of interest" description="Disordered" evidence="14">
    <location>
        <begin position="1947"/>
        <end position="1970"/>
    </location>
</feature>
<keyword evidence="10" id="KW-0539">Nucleus</keyword>
<dbReference type="STRING" id="1890364.A0A2P6NAT0"/>
<dbReference type="PANTHER" id="PTHR10459:SF108">
    <property type="entry name" value="POLY [ADP-RIBOSE] POLYMERASE"/>
    <property type="match status" value="1"/>
</dbReference>
<dbReference type="InterPro" id="IPR036770">
    <property type="entry name" value="Ankyrin_rpt-contain_sf"/>
</dbReference>
<feature type="active site" evidence="11">
    <location>
        <position position="1659"/>
    </location>
</feature>
<evidence type="ECO:0000256" key="7">
    <source>
        <dbReference type="ARBA" id="ARBA00022786"/>
    </source>
</evidence>
<dbReference type="Pfam" id="PF02877">
    <property type="entry name" value="PARP_reg"/>
    <property type="match status" value="1"/>
</dbReference>
<proteinExistence type="predicted"/>
<feature type="active site" evidence="11">
    <location>
        <position position="1755"/>
    </location>
</feature>
<dbReference type="Proteomes" id="UP000241769">
    <property type="component" value="Unassembled WGS sequence"/>
</dbReference>
<dbReference type="Gene3D" id="1.10.287.10">
    <property type="entry name" value="S15/NS1, RNA-binding"/>
    <property type="match status" value="1"/>
</dbReference>
<feature type="coiled-coil region" evidence="13">
    <location>
        <begin position="1846"/>
        <end position="1873"/>
    </location>
</feature>
<evidence type="ECO:0000256" key="9">
    <source>
        <dbReference type="ARBA" id="ARBA00023027"/>
    </source>
</evidence>
<evidence type="ECO:0000256" key="3">
    <source>
        <dbReference type="ARBA" id="ARBA00022670"/>
    </source>
</evidence>